<accession>A0AAW6U368</accession>
<comment type="caution">
    <text evidence="1">The sequence shown here is derived from an EMBL/GenBank/DDBJ whole genome shotgun (WGS) entry which is preliminary data.</text>
</comment>
<organism evidence="1 2">
    <name type="scientific">Anaerobaca lacustris</name>
    <dbReference type="NCBI Taxonomy" id="3044600"/>
    <lineage>
        <taxon>Bacteria</taxon>
        <taxon>Pseudomonadati</taxon>
        <taxon>Planctomycetota</taxon>
        <taxon>Phycisphaerae</taxon>
        <taxon>Sedimentisphaerales</taxon>
        <taxon>Anaerobacaceae</taxon>
        <taxon>Anaerobaca</taxon>
    </lineage>
</organism>
<reference evidence="1" key="1">
    <citation type="submission" date="2023-05" db="EMBL/GenBank/DDBJ databases">
        <title>Anaerotaeda fermentans gen. nov., sp. nov., a novel anaerobic planctomycete of the new family within the order Sedimentisphaerales isolated from Taman Peninsula, Russia.</title>
        <authorList>
            <person name="Khomyakova M.A."/>
            <person name="Merkel A.Y."/>
            <person name="Slobodkin A.I."/>
        </authorList>
    </citation>
    <scope>NUCLEOTIDE SEQUENCE</scope>
    <source>
        <strain evidence="1">M17dextr</strain>
    </source>
</reference>
<name>A0AAW6U368_9BACT</name>
<dbReference type="EMBL" id="JASCXX010000012">
    <property type="protein sequence ID" value="MDI6449668.1"/>
    <property type="molecule type" value="Genomic_DNA"/>
</dbReference>
<gene>
    <name evidence="1" type="ORF">QJ522_11485</name>
</gene>
<proteinExistence type="predicted"/>
<protein>
    <submittedName>
        <fullName evidence="1">Uncharacterized protein</fullName>
    </submittedName>
</protein>
<evidence type="ECO:0000313" key="1">
    <source>
        <dbReference type="EMBL" id="MDI6449668.1"/>
    </source>
</evidence>
<dbReference type="RefSeq" id="WP_349245076.1">
    <property type="nucleotide sequence ID" value="NZ_JASCXX010000012.1"/>
</dbReference>
<dbReference type="Proteomes" id="UP001431776">
    <property type="component" value="Unassembled WGS sequence"/>
</dbReference>
<dbReference type="AlphaFoldDB" id="A0AAW6U368"/>
<sequence>MIQLTRRERRWGIAVVVAVTVWATYAVTVRPMHDRIRLLNRILPEKRAELRDLQARSAEYLASIRQIEAVQERVARQTPDFQLLPFLESLTEQQNLTVATMQQTDAPPSRPGYSETVVEIGLEGVTLSQLAGLLRALEESSETVAQIGSLHIRKRNQDTTRLDATIQIYSPKAVQDTVAADVRPR</sequence>
<keyword evidence="2" id="KW-1185">Reference proteome</keyword>
<evidence type="ECO:0000313" key="2">
    <source>
        <dbReference type="Proteomes" id="UP001431776"/>
    </source>
</evidence>